<proteinExistence type="inferred from homology"/>
<comment type="similarity">
    <text evidence="2">Belongs to the peptidase C26 family.</text>
</comment>
<dbReference type="InterPro" id="IPR029062">
    <property type="entry name" value="Class_I_gatase-like"/>
</dbReference>
<protein>
    <recommendedName>
        <fullName evidence="7">folate gamma-glutamyl hydrolase</fullName>
        <ecNumber evidence="7">3.4.19.9</ecNumber>
    </recommendedName>
</protein>
<comment type="catalytic activity">
    <reaction evidence="7">
        <text>(6S)-5,6,7,8-tetrahydrofolyl-(gamma-L-Glu)(n) + (n-1) H2O = (6S)-5,6,7,8-tetrahydrofolate + (n-1) L-glutamate</text>
        <dbReference type="Rhea" id="RHEA:56784"/>
        <dbReference type="Rhea" id="RHEA-COMP:14738"/>
        <dbReference type="ChEBI" id="CHEBI:15377"/>
        <dbReference type="ChEBI" id="CHEBI:29985"/>
        <dbReference type="ChEBI" id="CHEBI:57453"/>
        <dbReference type="ChEBI" id="CHEBI:141005"/>
        <dbReference type="EC" id="3.4.19.9"/>
    </reaction>
</comment>
<dbReference type="InterPro" id="IPR015527">
    <property type="entry name" value="Pept_C26_g-glut_hydrolase"/>
</dbReference>
<evidence type="ECO:0000256" key="7">
    <source>
        <dbReference type="PROSITE-ProRule" id="PRU00607"/>
    </source>
</evidence>
<accession>A0A1B6HI32</accession>
<dbReference type="InterPro" id="IPR011697">
    <property type="entry name" value="Peptidase_C26"/>
</dbReference>
<evidence type="ECO:0000256" key="4">
    <source>
        <dbReference type="ARBA" id="ARBA00022729"/>
    </source>
</evidence>
<dbReference type="EMBL" id="GECU01033481">
    <property type="protein sequence ID" value="JAS74225.1"/>
    <property type="molecule type" value="Transcribed_RNA"/>
</dbReference>
<dbReference type="PROSITE" id="PS51275">
    <property type="entry name" value="PEPTIDASE_C26_GGH"/>
    <property type="match status" value="1"/>
</dbReference>
<dbReference type="EC" id="3.4.19.9" evidence="7"/>
<evidence type="ECO:0000256" key="1">
    <source>
        <dbReference type="ARBA" id="ARBA00004239"/>
    </source>
</evidence>
<dbReference type="SUPFAM" id="SSF52317">
    <property type="entry name" value="Class I glutamine amidotransferase-like"/>
    <property type="match status" value="1"/>
</dbReference>
<dbReference type="FunFam" id="3.40.50.880:FF:000024">
    <property type="entry name" value="Folate gamma-glutamyl hydrolase"/>
    <property type="match status" value="1"/>
</dbReference>
<evidence type="ECO:0000256" key="3">
    <source>
        <dbReference type="ARBA" id="ARBA00022525"/>
    </source>
</evidence>
<name>A0A1B6HI32_9HEMI</name>
<evidence type="ECO:0000256" key="5">
    <source>
        <dbReference type="ARBA" id="ARBA00022801"/>
    </source>
</evidence>
<dbReference type="PROSITE" id="PS51273">
    <property type="entry name" value="GATASE_TYPE_1"/>
    <property type="match status" value="1"/>
</dbReference>
<keyword evidence="5 7" id="KW-0378">Hydrolase</keyword>
<feature type="non-terminal residue" evidence="8">
    <location>
        <position position="1"/>
    </location>
</feature>
<dbReference type="AlphaFoldDB" id="A0A1B6HI32"/>
<dbReference type="Gene3D" id="3.40.50.880">
    <property type="match status" value="1"/>
</dbReference>
<reference evidence="8" key="1">
    <citation type="submission" date="2015-11" db="EMBL/GenBank/DDBJ databases">
        <title>De novo transcriptome assembly of four potential Pierce s Disease insect vectors from Arizona vineyards.</title>
        <authorList>
            <person name="Tassone E.E."/>
        </authorList>
    </citation>
    <scope>NUCLEOTIDE SEQUENCE</scope>
</reference>
<gene>
    <name evidence="8" type="ORF">g.14647</name>
</gene>
<dbReference type="Pfam" id="PF07722">
    <property type="entry name" value="Peptidase_C26"/>
    <property type="match status" value="1"/>
</dbReference>
<organism evidence="8">
    <name type="scientific">Homalodisca liturata</name>
    <dbReference type="NCBI Taxonomy" id="320908"/>
    <lineage>
        <taxon>Eukaryota</taxon>
        <taxon>Metazoa</taxon>
        <taxon>Ecdysozoa</taxon>
        <taxon>Arthropoda</taxon>
        <taxon>Hexapoda</taxon>
        <taxon>Insecta</taxon>
        <taxon>Pterygota</taxon>
        <taxon>Neoptera</taxon>
        <taxon>Paraneoptera</taxon>
        <taxon>Hemiptera</taxon>
        <taxon>Auchenorrhyncha</taxon>
        <taxon>Membracoidea</taxon>
        <taxon>Cicadellidae</taxon>
        <taxon>Cicadellinae</taxon>
        <taxon>Proconiini</taxon>
        <taxon>Homalodisca</taxon>
    </lineage>
</organism>
<dbReference type="GO" id="GO:0005773">
    <property type="term" value="C:vacuole"/>
    <property type="evidence" value="ECO:0007669"/>
    <property type="project" value="TreeGrafter"/>
</dbReference>
<feature type="active site" evidence="7">
    <location>
        <position position="257"/>
    </location>
</feature>
<keyword evidence="3" id="KW-0964">Secreted</keyword>
<dbReference type="GO" id="GO:0005576">
    <property type="term" value="C:extracellular region"/>
    <property type="evidence" value="ECO:0007669"/>
    <property type="project" value="UniProtKB-SubCell"/>
</dbReference>
<evidence type="ECO:0000313" key="8">
    <source>
        <dbReference type="EMBL" id="JAS74225.1"/>
    </source>
</evidence>
<feature type="active site" description="Nucleophile" evidence="6 7">
    <location>
        <position position="146"/>
    </location>
</feature>
<dbReference type="GO" id="GO:0034722">
    <property type="term" value="F:gamma-glutamyl-peptidase activity"/>
    <property type="evidence" value="ECO:0007669"/>
    <property type="project" value="UniProtKB-UniRule"/>
</dbReference>
<evidence type="ECO:0000256" key="2">
    <source>
        <dbReference type="ARBA" id="ARBA00011083"/>
    </source>
</evidence>
<dbReference type="PANTHER" id="PTHR11315:SF0">
    <property type="entry name" value="FOLATE GAMMA-GLUTAMYL HYDROLASE"/>
    <property type="match status" value="1"/>
</dbReference>
<keyword evidence="4" id="KW-0732">Signal</keyword>
<sequence length="332" mass="37922">CFEVKGTQPVLMLMGVTEFAEWRSKMALTLLVFLLSLGLVQATKRPIIGILTEEVYHEDYPEYSSMLVGSYVKAVEQSGARVVPIFINRTEDYYREILDSVNGVLFPGGGLSFLNVGGYADAGRIILNYTKQVNSAGEHFPLVGVCLGFELLFYLEVESYDILGYCNATNLSLPLIFKENIRDSKLYRQAPRQVIEILQNLPVTYNHHKRCVTEGLLKEFHLNKEWHVLSTSVDSDGKKFISSVESNTYPIVGLQFHPEKNAFEWNPTQDIAHTKKAIYSARYFNDWLVNEARKNDHSFNSSDTESSALIYNYNATFINKGKSYYEQIYLFY</sequence>
<feature type="active site" description="Proton donor" evidence="6">
    <location>
        <position position="257"/>
    </location>
</feature>
<evidence type="ECO:0000256" key="6">
    <source>
        <dbReference type="PIRSR" id="PIRSR615527-1"/>
    </source>
</evidence>
<comment type="subcellular location">
    <subcellularLocation>
        <location evidence="1">Secreted</location>
        <location evidence="1">Extracellular space</location>
    </subcellularLocation>
</comment>
<dbReference type="PANTHER" id="PTHR11315">
    <property type="entry name" value="PROTEASE FAMILY C26 GAMMA-GLUTAMYL HYDROLASE"/>
    <property type="match status" value="1"/>
</dbReference>
<dbReference type="GO" id="GO:0046900">
    <property type="term" value="P:tetrahydrofolylpolyglutamate metabolic process"/>
    <property type="evidence" value="ECO:0007669"/>
    <property type="project" value="TreeGrafter"/>
</dbReference>